<sequence length="78" mass="8316">QRERGSQADLVVEDHGGPEPYQFELLASAPTTDSTGAFQGPIRYRGGSRGWAGASLVHPLDPPLVRTKDVSDKVGESP</sequence>
<comment type="caution">
    <text evidence="2">The sequence shown here is derived from an EMBL/GenBank/DDBJ whole genome shotgun (WGS) entry which is preliminary data.</text>
</comment>
<gene>
    <name evidence="2" type="ORF">PLEPLA_LOCUS225</name>
</gene>
<dbReference type="EMBL" id="CADEAL010000005">
    <property type="protein sequence ID" value="CAB1412533.1"/>
    <property type="molecule type" value="Genomic_DNA"/>
</dbReference>
<feature type="compositionally biased region" description="Basic and acidic residues" evidence="1">
    <location>
        <begin position="1"/>
        <end position="17"/>
    </location>
</feature>
<name>A0A9N7Y4M4_PLEPL</name>
<proteinExistence type="predicted"/>
<reference evidence="2" key="1">
    <citation type="submission" date="2020-03" db="EMBL/GenBank/DDBJ databases">
        <authorList>
            <person name="Weist P."/>
        </authorList>
    </citation>
    <scope>NUCLEOTIDE SEQUENCE</scope>
</reference>
<dbReference type="Proteomes" id="UP001153269">
    <property type="component" value="Unassembled WGS sequence"/>
</dbReference>
<keyword evidence="3" id="KW-1185">Reference proteome</keyword>
<organism evidence="2 3">
    <name type="scientific">Pleuronectes platessa</name>
    <name type="common">European plaice</name>
    <dbReference type="NCBI Taxonomy" id="8262"/>
    <lineage>
        <taxon>Eukaryota</taxon>
        <taxon>Metazoa</taxon>
        <taxon>Chordata</taxon>
        <taxon>Craniata</taxon>
        <taxon>Vertebrata</taxon>
        <taxon>Euteleostomi</taxon>
        <taxon>Actinopterygii</taxon>
        <taxon>Neopterygii</taxon>
        <taxon>Teleostei</taxon>
        <taxon>Neoteleostei</taxon>
        <taxon>Acanthomorphata</taxon>
        <taxon>Carangaria</taxon>
        <taxon>Pleuronectiformes</taxon>
        <taxon>Pleuronectoidei</taxon>
        <taxon>Pleuronectidae</taxon>
        <taxon>Pleuronectes</taxon>
    </lineage>
</organism>
<dbReference type="AlphaFoldDB" id="A0A9N7Y4M4"/>
<evidence type="ECO:0000313" key="2">
    <source>
        <dbReference type="EMBL" id="CAB1412533.1"/>
    </source>
</evidence>
<evidence type="ECO:0000256" key="1">
    <source>
        <dbReference type="SAM" id="MobiDB-lite"/>
    </source>
</evidence>
<accession>A0A9N7Y4M4</accession>
<evidence type="ECO:0000313" key="3">
    <source>
        <dbReference type="Proteomes" id="UP001153269"/>
    </source>
</evidence>
<feature type="region of interest" description="Disordered" evidence="1">
    <location>
        <begin position="1"/>
        <end position="20"/>
    </location>
</feature>
<protein>
    <submittedName>
        <fullName evidence="2">Uncharacterized protein</fullName>
    </submittedName>
</protein>
<feature type="non-terminal residue" evidence="2">
    <location>
        <position position="1"/>
    </location>
</feature>